<dbReference type="Proteomes" id="UP001056635">
    <property type="component" value="Chromosome"/>
</dbReference>
<organism evidence="2 3">
    <name type="scientific">Mixta hanseatica</name>
    <dbReference type="NCBI Taxonomy" id="2872648"/>
    <lineage>
        <taxon>Bacteria</taxon>
        <taxon>Pseudomonadati</taxon>
        <taxon>Pseudomonadota</taxon>
        <taxon>Gammaproteobacteria</taxon>
        <taxon>Enterobacterales</taxon>
        <taxon>Erwiniaceae</taxon>
        <taxon>Mixta</taxon>
    </lineage>
</organism>
<keyword evidence="3" id="KW-1185">Reference proteome</keyword>
<reference evidence="2" key="1">
    <citation type="submission" date="2021-09" db="EMBL/GenBank/DDBJ databases">
        <title>First case of bloodstream infection caused by Mixta hanseatica sp. nov., a member of the Erwiniaceae family.</title>
        <authorList>
            <person name="Both A."/>
            <person name="Huang J."/>
            <person name="Wenzel P."/>
            <person name="Aepfelbacher M."/>
            <person name="Rohde H."/>
            <person name="Christner M."/>
            <person name="Hentschke M."/>
        </authorList>
    </citation>
    <scope>NUCLEOTIDE SEQUENCE</scope>
    <source>
        <strain evidence="2">X22927</strain>
    </source>
</reference>
<dbReference type="RefSeq" id="WP_249891415.1">
    <property type="nucleotide sequence ID" value="NZ_CP082904.1"/>
</dbReference>
<sequence length="72" mass="8011">MSHYQPRNAEATNNPAPLLSSDEARLYDKINADSEWELAQQSGTPEGYGVGPLIARSFEFDIHDCSISEVNR</sequence>
<evidence type="ECO:0000313" key="2">
    <source>
        <dbReference type="EMBL" id="UQY42764.1"/>
    </source>
</evidence>
<evidence type="ECO:0000313" key="3">
    <source>
        <dbReference type="Proteomes" id="UP001056635"/>
    </source>
</evidence>
<name>A0ABY4R4B1_9GAMM</name>
<gene>
    <name evidence="2" type="ORF">K6958_12550</name>
</gene>
<dbReference type="EMBL" id="CP082904">
    <property type="protein sequence ID" value="UQY42764.1"/>
    <property type="molecule type" value="Genomic_DNA"/>
</dbReference>
<protein>
    <submittedName>
        <fullName evidence="2">YodD family protein</fullName>
    </submittedName>
</protein>
<accession>A0ABY4R4B1</accession>
<evidence type="ECO:0000256" key="1">
    <source>
        <dbReference type="SAM" id="MobiDB-lite"/>
    </source>
</evidence>
<feature type="region of interest" description="Disordered" evidence="1">
    <location>
        <begin position="1"/>
        <end position="21"/>
    </location>
</feature>
<proteinExistence type="predicted"/>